<name>A0ABU8MDF1_9PSEU</name>
<accession>A0ABU8MDF1</accession>
<dbReference type="InterPro" id="IPR003675">
    <property type="entry name" value="Rce1/LyrA-like_dom"/>
</dbReference>
<protein>
    <submittedName>
        <fullName evidence="3">Type II CAAX endopeptidase family protein</fullName>
    </submittedName>
</protein>
<dbReference type="EMBL" id="JBBEGM010000013">
    <property type="protein sequence ID" value="MEJ2864690.1"/>
    <property type="molecule type" value="Genomic_DNA"/>
</dbReference>
<evidence type="ECO:0000256" key="1">
    <source>
        <dbReference type="SAM" id="Phobius"/>
    </source>
</evidence>
<dbReference type="InterPro" id="IPR042150">
    <property type="entry name" value="MmRce1-like"/>
</dbReference>
<sequence length="297" mass="31432">MTTAAHQPARARSGVLARYPLTSFFVLAYLLTWLVWSPWVFGRDGAGWLPTSIDPALVGYLNAFAILMGPTVAALVVTAACEGGAGVRRLLARVVRWRVGWMWYLVALVAVPVLAVLGCVVYSGTLPDVAAIGGPAFLLSYVPSFLLVAVLGGPLFEEIGWRGFALPRLQRRMAPAAAALVLGLLWTFWHLPQFFSPSWAEASGGGGPIGIALYTLTVLSFSVVISWIFNNTRASVLIAILVHTSIDAVSTLLPPMFPPGVGSSAVPVIIAFGGAALVLLAVTRGRLGIGRLRAEDA</sequence>
<comment type="caution">
    <text evidence="3">The sequence shown here is derived from an EMBL/GenBank/DDBJ whole genome shotgun (WGS) entry which is preliminary data.</text>
</comment>
<dbReference type="Proteomes" id="UP001369736">
    <property type="component" value="Unassembled WGS sequence"/>
</dbReference>
<dbReference type="RefSeq" id="WP_337706057.1">
    <property type="nucleotide sequence ID" value="NZ_JBBEGM010000013.1"/>
</dbReference>
<evidence type="ECO:0000313" key="3">
    <source>
        <dbReference type="EMBL" id="MEJ2864690.1"/>
    </source>
</evidence>
<dbReference type="PANTHER" id="PTHR35797">
    <property type="entry name" value="PROTEASE-RELATED"/>
    <property type="match status" value="1"/>
</dbReference>
<feature type="transmembrane region" description="Helical" evidence="1">
    <location>
        <begin position="101"/>
        <end position="123"/>
    </location>
</feature>
<keyword evidence="1" id="KW-0812">Transmembrane</keyword>
<keyword evidence="1" id="KW-0472">Membrane</keyword>
<feature type="transmembrane region" description="Helical" evidence="1">
    <location>
        <begin position="21"/>
        <end position="41"/>
    </location>
</feature>
<evidence type="ECO:0000259" key="2">
    <source>
        <dbReference type="Pfam" id="PF02517"/>
    </source>
</evidence>
<keyword evidence="4" id="KW-1185">Reference proteome</keyword>
<reference evidence="3 4" key="1">
    <citation type="submission" date="2024-03" db="EMBL/GenBank/DDBJ databases">
        <title>Actinomycetospora sp. OC33-EN07, a novel actinomycete isolated from wild orchid (Aerides multiflora).</title>
        <authorList>
            <person name="Suriyachadkun C."/>
        </authorList>
    </citation>
    <scope>NUCLEOTIDE SEQUENCE [LARGE SCALE GENOMIC DNA]</scope>
    <source>
        <strain evidence="3 4">OC33-EN07</strain>
    </source>
</reference>
<evidence type="ECO:0000313" key="4">
    <source>
        <dbReference type="Proteomes" id="UP001369736"/>
    </source>
</evidence>
<feature type="domain" description="CAAX prenyl protease 2/Lysostaphin resistance protein A-like" evidence="2">
    <location>
        <begin position="144"/>
        <end position="248"/>
    </location>
</feature>
<gene>
    <name evidence="3" type="ORF">WCD58_26275</name>
</gene>
<feature type="transmembrane region" description="Helical" evidence="1">
    <location>
        <begin position="236"/>
        <end position="253"/>
    </location>
</feature>
<feature type="transmembrane region" description="Helical" evidence="1">
    <location>
        <begin position="61"/>
        <end position="81"/>
    </location>
</feature>
<feature type="transmembrane region" description="Helical" evidence="1">
    <location>
        <begin position="211"/>
        <end position="229"/>
    </location>
</feature>
<proteinExistence type="predicted"/>
<keyword evidence="1" id="KW-1133">Transmembrane helix</keyword>
<feature type="transmembrane region" description="Helical" evidence="1">
    <location>
        <begin position="265"/>
        <end position="283"/>
    </location>
</feature>
<feature type="transmembrane region" description="Helical" evidence="1">
    <location>
        <begin position="129"/>
        <end position="152"/>
    </location>
</feature>
<dbReference type="PANTHER" id="PTHR35797:SF1">
    <property type="entry name" value="PROTEASE"/>
    <property type="match status" value="1"/>
</dbReference>
<feature type="transmembrane region" description="Helical" evidence="1">
    <location>
        <begin position="173"/>
        <end position="191"/>
    </location>
</feature>
<dbReference type="Pfam" id="PF02517">
    <property type="entry name" value="Rce1-like"/>
    <property type="match status" value="1"/>
</dbReference>
<organism evidence="3 4">
    <name type="scientific">Actinomycetospora flava</name>
    <dbReference type="NCBI Taxonomy" id="3129232"/>
    <lineage>
        <taxon>Bacteria</taxon>
        <taxon>Bacillati</taxon>
        <taxon>Actinomycetota</taxon>
        <taxon>Actinomycetes</taxon>
        <taxon>Pseudonocardiales</taxon>
        <taxon>Pseudonocardiaceae</taxon>
        <taxon>Actinomycetospora</taxon>
    </lineage>
</organism>